<dbReference type="Proteomes" id="UP000229329">
    <property type="component" value="Unassembled WGS sequence"/>
</dbReference>
<proteinExistence type="predicted"/>
<evidence type="ECO:0000313" key="3">
    <source>
        <dbReference type="Proteomes" id="UP000229329"/>
    </source>
</evidence>
<dbReference type="Pfam" id="PF04186">
    <property type="entry name" value="FxsA"/>
    <property type="match status" value="1"/>
</dbReference>
<sequence length="159" mass="18195">MPLIILFILSSFLFIYLELSLLVWIGSHIGIIGLILLLILSSFVGLLMIRARGWYTLFNVQKQLAQGEIPARSLLKSGIWIVAGALFFIPGFLTDILAILLLIPAVQRLFEQFILNKVRFFSAKFSANSHRTFYRQNGQEGEVFEAEYEKQVDDDKRIK</sequence>
<keyword evidence="1" id="KW-1133">Transmembrane helix</keyword>
<dbReference type="OrthoDB" id="9792788at2"/>
<gene>
    <name evidence="2" type="ORF">CVP05_07030</name>
</gene>
<evidence type="ECO:0000313" key="2">
    <source>
        <dbReference type="EMBL" id="PJG85241.1"/>
    </source>
</evidence>
<keyword evidence="3" id="KW-1185">Reference proteome</keyword>
<accession>A0A2M8S255</accession>
<evidence type="ECO:0000256" key="1">
    <source>
        <dbReference type="SAM" id="Phobius"/>
    </source>
</evidence>
<keyword evidence="1" id="KW-0812">Transmembrane</keyword>
<feature type="transmembrane region" description="Helical" evidence="1">
    <location>
        <begin position="79"/>
        <end position="103"/>
    </location>
</feature>
<feature type="transmembrane region" description="Helical" evidence="1">
    <location>
        <begin position="31"/>
        <end position="49"/>
    </location>
</feature>
<name>A0A2M8S255_9PAST</name>
<dbReference type="GO" id="GO:0016020">
    <property type="term" value="C:membrane"/>
    <property type="evidence" value="ECO:0007669"/>
    <property type="project" value="InterPro"/>
</dbReference>
<dbReference type="AlphaFoldDB" id="A0A2M8S255"/>
<reference evidence="2 3" key="1">
    <citation type="submission" date="2017-11" db="EMBL/GenBank/DDBJ databases">
        <title>Reclassification of Bisgaard taxon 7 as Conservatibacter flavescens gen. nov., sp. nov.</title>
        <authorList>
            <person name="Christensen H."/>
        </authorList>
    </citation>
    <scope>NUCLEOTIDE SEQUENCE [LARGE SCALE GENOMIC DNA]</scope>
    <source>
        <strain evidence="2 3">7_4</strain>
    </source>
</reference>
<keyword evidence="1" id="KW-0472">Membrane</keyword>
<dbReference type="InterPro" id="IPR007313">
    <property type="entry name" value="FxsA"/>
</dbReference>
<organism evidence="2 3">
    <name type="scientific">Conservatibacter flavescens</name>
    <dbReference type="NCBI Taxonomy" id="28161"/>
    <lineage>
        <taxon>Bacteria</taxon>
        <taxon>Pseudomonadati</taxon>
        <taxon>Pseudomonadota</taxon>
        <taxon>Gammaproteobacteria</taxon>
        <taxon>Pasteurellales</taxon>
        <taxon>Pasteurellaceae</taxon>
        <taxon>Conservatibacter</taxon>
    </lineage>
</organism>
<feature type="transmembrane region" description="Helical" evidence="1">
    <location>
        <begin position="6"/>
        <end position="24"/>
    </location>
</feature>
<protein>
    <submittedName>
        <fullName evidence="2">Membrane protein FxsA</fullName>
    </submittedName>
</protein>
<dbReference type="NCBIfam" id="NF008528">
    <property type="entry name" value="PRK11463.1-2"/>
    <property type="match status" value="1"/>
</dbReference>
<dbReference type="RefSeq" id="WP_100288869.1">
    <property type="nucleotide sequence ID" value="NZ_PHHA01000017.1"/>
</dbReference>
<dbReference type="EMBL" id="PHHA01000017">
    <property type="protein sequence ID" value="PJG85241.1"/>
    <property type="molecule type" value="Genomic_DNA"/>
</dbReference>
<dbReference type="PANTHER" id="PTHR35335:SF1">
    <property type="entry name" value="UPF0716 PROTEIN FXSA"/>
    <property type="match status" value="1"/>
</dbReference>
<dbReference type="PANTHER" id="PTHR35335">
    <property type="entry name" value="UPF0716 PROTEIN FXSA"/>
    <property type="match status" value="1"/>
</dbReference>
<comment type="caution">
    <text evidence="2">The sequence shown here is derived from an EMBL/GenBank/DDBJ whole genome shotgun (WGS) entry which is preliminary data.</text>
</comment>